<sequence>MARNLLTVTEIKNSPKPKLRDGDGLWLHTSSSGNRHFVFIYIRHGRRREMGLGTYGTGTGQVSLAAARTKAEEIRTILGRGGDPFTEMGERQEKVKPTTFGQCADDLVDAMESQWRNEKHRAQWRMTLTEYAKAIRKLPVAEVTTDDVVRVLKPIWSTKAETASRLRGRIEKVLDHAKVRGLRTGENPARWKGHLDHILPKAGKLKRGHHAAMPYADVPAFIKKIREASGVGARALEFTILTASRTGETMGAKWAEFDFRENVWTVPAERMKGGREHRVPLTDRVLAVLTEMKKRSVNDFVFPGSKANTPISNMTMTKVMKTYEADAFTVHGFRSAFRDWASEETEFQGEVAEAALAHITGDETERAYRRGDVLEKRRKLMEAWETYCEVV</sequence>
<dbReference type="InterPro" id="IPR038488">
    <property type="entry name" value="Integrase_DNA-bd_sf"/>
</dbReference>
<dbReference type="PROSITE" id="PS51898">
    <property type="entry name" value="TYR_RECOMBINASE"/>
    <property type="match status" value="1"/>
</dbReference>
<dbReference type="GO" id="GO:0003677">
    <property type="term" value="F:DNA binding"/>
    <property type="evidence" value="ECO:0007669"/>
    <property type="project" value="UniProtKB-UniRule"/>
</dbReference>
<name>A6U968_SINMW</name>
<organism evidence="8 9">
    <name type="scientific">Sinorhizobium medicae (strain WSM419)</name>
    <name type="common">Ensifer medicae</name>
    <dbReference type="NCBI Taxonomy" id="366394"/>
    <lineage>
        <taxon>Bacteria</taxon>
        <taxon>Pseudomonadati</taxon>
        <taxon>Pseudomonadota</taxon>
        <taxon>Alphaproteobacteria</taxon>
        <taxon>Hyphomicrobiales</taxon>
        <taxon>Rhizobiaceae</taxon>
        <taxon>Sinorhizobium/Ensifer group</taxon>
        <taxon>Sinorhizobium</taxon>
    </lineage>
</organism>
<dbReference type="SUPFAM" id="SSF56349">
    <property type="entry name" value="DNA breaking-rejoining enzymes"/>
    <property type="match status" value="1"/>
</dbReference>
<dbReference type="InterPro" id="IPR002104">
    <property type="entry name" value="Integrase_catalytic"/>
</dbReference>
<dbReference type="InterPro" id="IPR013762">
    <property type="entry name" value="Integrase-like_cat_sf"/>
</dbReference>
<dbReference type="Proteomes" id="UP000001108">
    <property type="component" value="Chromosome"/>
</dbReference>
<keyword evidence="4" id="KW-0233">DNA recombination</keyword>
<dbReference type="RefSeq" id="WP_011975508.1">
    <property type="nucleotide sequence ID" value="NC_009636.1"/>
</dbReference>
<dbReference type="GO" id="GO:0015074">
    <property type="term" value="P:DNA integration"/>
    <property type="evidence" value="ECO:0007669"/>
    <property type="project" value="UniProtKB-KW"/>
</dbReference>
<dbReference type="InterPro" id="IPR011010">
    <property type="entry name" value="DNA_brk_join_enz"/>
</dbReference>
<dbReference type="InterPro" id="IPR053876">
    <property type="entry name" value="Phage_int_M"/>
</dbReference>
<dbReference type="KEGG" id="smd:Smed_1348"/>
<reference evidence="8 9" key="2">
    <citation type="journal article" date="2010" name="Stand. Genomic Sci.">
        <title>Complete genome sequence of the Medicago microsymbiont Ensifer (Sinorhizobium) medicae strain WSM419.</title>
        <authorList>
            <person name="Reeve W."/>
            <person name="Chain P."/>
            <person name="O'Hara G."/>
            <person name="Ardley J."/>
            <person name="Nandesena K."/>
            <person name="Brau L."/>
            <person name="Tiwari R."/>
            <person name="Malfatti S."/>
            <person name="Kiss H."/>
            <person name="Lapidus A."/>
            <person name="Copeland A."/>
            <person name="Nolan M."/>
            <person name="Land M."/>
            <person name="Hauser L."/>
            <person name="Chang Y.J."/>
            <person name="Ivanova N."/>
            <person name="Mavromatis K."/>
            <person name="Markowitz V."/>
            <person name="Kyrpides N."/>
            <person name="Gollagher M."/>
            <person name="Yates R."/>
            <person name="Dilworth M."/>
            <person name="Howieson J."/>
        </authorList>
    </citation>
    <scope>NUCLEOTIDE SEQUENCE [LARGE SCALE GENOMIC DNA]</scope>
    <source>
        <strain evidence="8 9">WSM419</strain>
    </source>
</reference>
<dbReference type="Pfam" id="PF13356">
    <property type="entry name" value="Arm-DNA-bind_3"/>
    <property type="match status" value="1"/>
</dbReference>
<dbReference type="InterPro" id="IPR010998">
    <property type="entry name" value="Integrase_recombinase_N"/>
</dbReference>
<evidence type="ECO:0000313" key="9">
    <source>
        <dbReference type="Proteomes" id="UP000001108"/>
    </source>
</evidence>
<evidence type="ECO:0000256" key="3">
    <source>
        <dbReference type="ARBA" id="ARBA00023125"/>
    </source>
</evidence>
<evidence type="ECO:0000313" key="8">
    <source>
        <dbReference type="EMBL" id="ABR60198.1"/>
    </source>
</evidence>
<evidence type="ECO:0000256" key="4">
    <source>
        <dbReference type="ARBA" id="ARBA00023172"/>
    </source>
</evidence>
<evidence type="ECO:0000259" key="6">
    <source>
        <dbReference type="PROSITE" id="PS51898"/>
    </source>
</evidence>
<protein>
    <submittedName>
        <fullName evidence="8">Phage integrase family protein</fullName>
    </submittedName>
</protein>
<dbReference type="PATRIC" id="fig|366394.8.peg.4477"/>
<dbReference type="GO" id="GO:0006310">
    <property type="term" value="P:DNA recombination"/>
    <property type="evidence" value="ECO:0007669"/>
    <property type="project" value="UniProtKB-KW"/>
</dbReference>
<evidence type="ECO:0000256" key="5">
    <source>
        <dbReference type="PROSITE-ProRule" id="PRU01248"/>
    </source>
</evidence>
<dbReference type="CDD" id="cd00801">
    <property type="entry name" value="INT_P4_C"/>
    <property type="match status" value="1"/>
</dbReference>
<dbReference type="HOGENOM" id="CLU_027562_0_2_5"/>
<evidence type="ECO:0000256" key="1">
    <source>
        <dbReference type="ARBA" id="ARBA00008857"/>
    </source>
</evidence>
<proteinExistence type="inferred from homology"/>
<evidence type="ECO:0000259" key="7">
    <source>
        <dbReference type="PROSITE" id="PS51900"/>
    </source>
</evidence>
<keyword evidence="3 5" id="KW-0238">DNA-binding</keyword>
<feature type="domain" description="Tyr recombinase" evidence="6">
    <location>
        <begin position="208"/>
        <end position="381"/>
    </location>
</feature>
<gene>
    <name evidence="8" type="ordered locus">Smed_1348</name>
</gene>
<keyword evidence="2" id="KW-0229">DNA integration</keyword>
<dbReference type="AlphaFoldDB" id="A6U968"/>
<dbReference type="PANTHER" id="PTHR30629:SF2">
    <property type="entry name" value="PROPHAGE INTEGRASE INTS-RELATED"/>
    <property type="match status" value="1"/>
</dbReference>
<comment type="similarity">
    <text evidence="1">Belongs to the 'phage' integrase family.</text>
</comment>
<dbReference type="STRING" id="366394.Smed_1348"/>
<dbReference type="Pfam" id="PF22022">
    <property type="entry name" value="Phage_int_M"/>
    <property type="match status" value="1"/>
</dbReference>
<dbReference type="Gene3D" id="3.30.160.390">
    <property type="entry name" value="Integrase, DNA-binding domain"/>
    <property type="match status" value="1"/>
</dbReference>
<dbReference type="PANTHER" id="PTHR30629">
    <property type="entry name" value="PROPHAGE INTEGRASE"/>
    <property type="match status" value="1"/>
</dbReference>
<dbReference type="Pfam" id="PF00589">
    <property type="entry name" value="Phage_integrase"/>
    <property type="match status" value="1"/>
</dbReference>
<dbReference type="eggNOG" id="COG0582">
    <property type="taxonomic scope" value="Bacteria"/>
</dbReference>
<dbReference type="Gene3D" id="1.10.443.10">
    <property type="entry name" value="Intergrase catalytic core"/>
    <property type="match status" value="1"/>
</dbReference>
<reference evidence="9" key="1">
    <citation type="submission" date="2007-06" db="EMBL/GenBank/DDBJ databases">
        <title>Complete sequence of Sinorhizobium medicae WSM419 chromosome.</title>
        <authorList>
            <consortium name="US DOE Joint Genome Institute"/>
            <person name="Copeland A."/>
            <person name="Lucas S."/>
            <person name="Lapidus A."/>
            <person name="Barry K."/>
            <person name="Glavina del Rio T."/>
            <person name="Dalin E."/>
            <person name="Tice H."/>
            <person name="Pitluck S."/>
            <person name="Chain P."/>
            <person name="Malfatti S."/>
            <person name="Shin M."/>
            <person name="Vergez L."/>
            <person name="Schmutz J."/>
            <person name="Larimer F."/>
            <person name="Land M."/>
            <person name="Hauser L."/>
            <person name="Kyrpides N."/>
            <person name="Mikhailova N."/>
            <person name="Reeve W.G."/>
            <person name="Richardson P."/>
        </authorList>
    </citation>
    <scope>NUCLEOTIDE SEQUENCE [LARGE SCALE GENOMIC DNA]</scope>
    <source>
        <strain evidence="9">WSM419</strain>
    </source>
</reference>
<dbReference type="InterPro" id="IPR025166">
    <property type="entry name" value="Integrase_DNA_bind_dom"/>
</dbReference>
<dbReference type="OrthoDB" id="9795573at2"/>
<accession>A6U968</accession>
<dbReference type="InterPro" id="IPR044068">
    <property type="entry name" value="CB"/>
</dbReference>
<dbReference type="PROSITE" id="PS51900">
    <property type="entry name" value="CB"/>
    <property type="match status" value="1"/>
</dbReference>
<evidence type="ECO:0000256" key="2">
    <source>
        <dbReference type="ARBA" id="ARBA00022908"/>
    </source>
</evidence>
<dbReference type="Gene3D" id="1.10.150.130">
    <property type="match status" value="1"/>
</dbReference>
<dbReference type="EMBL" id="CP000738">
    <property type="protein sequence ID" value="ABR60198.1"/>
    <property type="molecule type" value="Genomic_DNA"/>
</dbReference>
<dbReference type="InterPro" id="IPR050808">
    <property type="entry name" value="Phage_Integrase"/>
</dbReference>
<feature type="domain" description="Core-binding (CB)" evidence="7">
    <location>
        <begin position="98"/>
        <end position="178"/>
    </location>
</feature>